<gene>
    <name evidence="2" type="ORF">HNQ55_001967</name>
</gene>
<dbReference type="AlphaFoldDB" id="A0A7X0NH98"/>
<accession>A0A7X0NH98</accession>
<keyword evidence="3" id="KW-1185">Reference proteome</keyword>
<name>A0A7X0NH98_9GAMM</name>
<evidence type="ECO:0000256" key="1">
    <source>
        <dbReference type="SAM" id="SignalP"/>
    </source>
</evidence>
<feature type="signal peptide" evidence="1">
    <location>
        <begin position="1"/>
        <end position="26"/>
    </location>
</feature>
<keyword evidence="1" id="KW-0732">Signal</keyword>
<dbReference type="EMBL" id="JACHHU010000014">
    <property type="protein sequence ID" value="MBB6543446.1"/>
    <property type="molecule type" value="Genomic_DNA"/>
</dbReference>
<dbReference type="Proteomes" id="UP000537141">
    <property type="component" value="Unassembled WGS sequence"/>
</dbReference>
<comment type="caution">
    <text evidence="2">The sequence shown here is derived from an EMBL/GenBank/DDBJ whole genome shotgun (WGS) entry which is preliminary data.</text>
</comment>
<feature type="chain" id="PRO_5031569337" evidence="1">
    <location>
        <begin position="27"/>
        <end position="105"/>
    </location>
</feature>
<dbReference type="RefSeq" id="WP_184424236.1">
    <property type="nucleotide sequence ID" value="NZ_AP027362.1"/>
</dbReference>
<organism evidence="2 3">
    <name type="scientific">Thalassotalea piscium</name>
    <dbReference type="NCBI Taxonomy" id="1230533"/>
    <lineage>
        <taxon>Bacteria</taxon>
        <taxon>Pseudomonadati</taxon>
        <taxon>Pseudomonadota</taxon>
        <taxon>Gammaproteobacteria</taxon>
        <taxon>Alteromonadales</taxon>
        <taxon>Colwelliaceae</taxon>
        <taxon>Thalassotalea</taxon>
    </lineage>
</organism>
<proteinExistence type="predicted"/>
<sequence>MPNYKLTISIITVPVMLALYSFGATASDCSVSINSKESVKCLQKKISTLEKELEQSKKYRVVIPQGALISFKAKTCPNGWADYQANQNGIVNLSINKDIVKCLKL</sequence>
<protein>
    <submittedName>
        <fullName evidence="2">Uncharacterized protein</fullName>
    </submittedName>
</protein>
<evidence type="ECO:0000313" key="3">
    <source>
        <dbReference type="Proteomes" id="UP000537141"/>
    </source>
</evidence>
<evidence type="ECO:0000313" key="2">
    <source>
        <dbReference type="EMBL" id="MBB6543446.1"/>
    </source>
</evidence>
<reference evidence="2 3" key="1">
    <citation type="submission" date="2020-08" db="EMBL/GenBank/DDBJ databases">
        <title>Genomic Encyclopedia of Type Strains, Phase IV (KMG-IV): sequencing the most valuable type-strain genomes for metagenomic binning, comparative biology and taxonomic classification.</title>
        <authorList>
            <person name="Goeker M."/>
        </authorList>
    </citation>
    <scope>NUCLEOTIDE SEQUENCE [LARGE SCALE GENOMIC DNA]</scope>
    <source>
        <strain evidence="2 3">DSM 26287</strain>
    </source>
</reference>